<organism evidence="3 4">
    <name type="scientific">Xanthocytophaga flava</name>
    <dbReference type="NCBI Taxonomy" id="3048013"/>
    <lineage>
        <taxon>Bacteria</taxon>
        <taxon>Pseudomonadati</taxon>
        <taxon>Bacteroidota</taxon>
        <taxon>Cytophagia</taxon>
        <taxon>Cytophagales</taxon>
        <taxon>Rhodocytophagaceae</taxon>
        <taxon>Xanthocytophaga</taxon>
    </lineage>
</organism>
<dbReference type="Pfam" id="PF04313">
    <property type="entry name" value="HSDR_N"/>
    <property type="match status" value="1"/>
</dbReference>
<dbReference type="InterPro" id="IPR007409">
    <property type="entry name" value="Restrct_endonuc_type1_HsdR_N"/>
</dbReference>
<dbReference type="RefSeq" id="WP_313978877.1">
    <property type="nucleotide sequence ID" value="NZ_JASJOS010000005.1"/>
</dbReference>
<evidence type="ECO:0000313" key="4">
    <source>
        <dbReference type="Proteomes" id="UP001241110"/>
    </source>
</evidence>
<keyword evidence="3" id="KW-0378">Hydrolase</keyword>
<dbReference type="Gene3D" id="3.90.1570.30">
    <property type="match status" value="1"/>
</dbReference>
<keyword evidence="3" id="KW-0540">Nuclease</keyword>
<feature type="domain" description="Restriction endonuclease type I HsdR N-terminal" evidence="2">
    <location>
        <begin position="63"/>
        <end position="126"/>
    </location>
</feature>
<protein>
    <submittedName>
        <fullName evidence="3">Type I restriction endonuclease</fullName>
    </submittedName>
</protein>
<dbReference type="InterPro" id="IPR017035">
    <property type="entry name" value="UCP035009_HsdR_All3000-type"/>
</dbReference>
<dbReference type="PIRSF" id="PIRSF035009">
    <property type="entry name" value="UCP035009_HSDR_N"/>
    <property type="match status" value="1"/>
</dbReference>
<gene>
    <name evidence="3" type="ORF">QNI16_12450</name>
</gene>
<name>A0AAE3QR26_9BACT</name>
<feature type="compositionally biased region" description="Low complexity" evidence="1">
    <location>
        <begin position="245"/>
        <end position="257"/>
    </location>
</feature>
<dbReference type="Proteomes" id="UP001241110">
    <property type="component" value="Unassembled WGS sequence"/>
</dbReference>
<comment type="caution">
    <text evidence="3">The sequence shown here is derived from an EMBL/GenBank/DDBJ whole genome shotgun (WGS) entry which is preliminary data.</text>
</comment>
<reference evidence="3" key="1">
    <citation type="submission" date="2023-05" db="EMBL/GenBank/DDBJ databases">
        <authorList>
            <person name="Zhang X."/>
        </authorList>
    </citation>
    <scope>NUCLEOTIDE SEQUENCE</scope>
    <source>
        <strain evidence="3">YF14B1</strain>
    </source>
</reference>
<proteinExistence type="predicted"/>
<dbReference type="AlphaFoldDB" id="A0AAE3QR26"/>
<sequence length="364" mass="41999">MSDFIDLIKVIGEKVSRLKDQIQTEEATKNAFIMPFISALGYDVFNPMEVVPEFVADIGIKKGEKVDYCIFKDGTPVLIVECKWHGEKLDVHNSQLHRYFHVTKTRFAMLTNGIIYRFYTDLEEPNKMDESPFLEFNITDLRESVISELKKFHKSVFNVEEILSSASELKYSREIRSILSSQLVSPSEPFVKYFASQVYNGRLTPKVIDQFSSIVRKTFAQLINDSINERLKNALTTEATQPTIETPAAQPQPTEQPIVEDKVNKVITTQEEIEAFFVVKSILRGSVRSQRITYRDAQSYFAIFMDDNNRRPVCRLYLEGKKYIGLFDGEKKENRLPIDTLEDIYTYSSQLTEAALRYPDDVKN</sequence>
<feature type="region of interest" description="Disordered" evidence="1">
    <location>
        <begin position="238"/>
        <end position="257"/>
    </location>
</feature>
<accession>A0AAE3QR26</accession>
<dbReference type="GO" id="GO:0005524">
    <property type="term" value="F:ATP binding"/>
    <property type="evidence" value="ECO:0007669"/>
    <property type="project" value="UniProtKB-KW"/>
</dbReference>
<dbReference type="GO" id="GO:0003677">
    <property type="term" value="F:DNA binding"/>
    <property type="evidence" value="ECO:0007669"/>
    <property type="project" value="UniProtKB-KW"/>
</dbReference>
<evidence type="ECO:0000259" key="2">
    <source>
        <dbReference type="Pfam" id="PF04313"/>
    </source>
</evidence>
<evidence type="ECO:0000256" key="1">
    <source>
        <dbReference type="SAM" id="MobiDB-lite"/>
    </source>
</evidence>
<dbReference type="EMBL" id="JASJOS010000005">
    <property type="protein sequence ID" value="MDJ1481299.1"/>
    <property type="molecule type" value="Genomic_DNA"/>
</dbReference>
<dbReference type="GO" id="GO:0009035">
    <property type="term" value="F:type I site-specific deoxyribonuclease activity"/>
    <property type="evidence" value="ECO:0007669"/>
    <property type="project" value="UniProtKB-EC"/>
</dbReference>
<keyword evidence="3" id="KW-0255">Endonuclease</keyword>
<dbReference type="GO" id="GO:0009307">
    <property type="term" value="P:DNA restriction-modification system"/>
    <property type="evidence" value="ECO:0007669"/>
    <property type="project" value="UniProtKB-KW"/>
</dbReference>
<evidence type="ECO:0000313" key="3">
    <source>
        <dbReference type="EMBL" id="MDJ1481299.1"/>
    </source>
</evidence>